<keyword evidence="3" id="KW-1185">Reference proteome</keyword>
<dbReference type="InterPro" id="IPR009506">
    <property type="entry name" value="YjiS-like"/>
</dbReference>
<evidence type="ECO:0000313" key="2">
    <source>
        <dbReference type="EMBL" id="AKF12659.1"/>
    </source>
</evidence>
<dbReference type="Pfam" id="PF06568">
    <property type="entry name" value="YjiS-like"/>
    <property type="match status" value="1"/>
</dbReference>
<evidence type="ECO:0000313" key="3">
    <source>
        <dbReference type="Proteomes" id="UP000221947"/>
    </source>
</evidence>
<gene>
    <name evidence="2" type="ORF">PHIM7_112</name>
</gene>
<dbReference type="Proteomes" id="UP000221947">
    <property type="component" value="Segment"/>
</dbReference>
<organism evidence="2 3">
    <name type="scientific">Sinorhizobium phage phiM7</name>
    <dbReference type="NCBI Taxonomy" id="1647403"/>
    <lineage>
        <taxon>Viruses</taxon>
        <taxon>Duplodnaviria</taxon>
        <taxon>Heunggongvirae</taxon>
        <taxon>Uroviricota</taxon>
        <taxon>Caudoviricetes</taxon>
        <taxon>Emdodecavirus</taxon>
        <taxon>Emdodecavirus M7</taxon>
    </lineage>
</organism>
<feature type="domain" description="YjiS-like" evidence="1">
    <location>
        <begin position="7"/>
        <end position="40"/>
    </location>
</feature>
<dbReference type="EMBL" id="KR052480">
    <property type="protein sequence ID" value="AKF12659.1"/>
    <property type="molecule type" value="Genomic_DNA"/>
</dbReference>
<accession>A0A0F6WBJ5</accession>
<reference evidence="2 3" key="1">
    <citation type="submission" date="2015-04" db="EMBL/GenBank/DDBJ databases">
        <authorList>
            <person name="Schouten J.T."/>
            <person name="Crockett J.T."/>
            <person name="Hodson T.S."/>
            <person name="Hyde J.R."/>
            <person name="Smith T.A."/>
            <person name="Merrill B.D."/>
            <person name="Crook M.B."/>
            <person name="Griffitts J.S."/>
            <person name="Burnett S.H."/>
            <person name="Grose J.H."/>
            <person name="Breakwell D.P."/>
        </authorList>
    </citation>
    <scope>NUCLEOTIDE SEQUENCE [LARGE SCALE GENOMIC DNA]</scope>
</reference>
<protein>
    <recommendedName>
        <fullName evidence="1">YjiS-like domain-containing protein</fullName>
    </recommendedName>
</protein>
<proteinExistence type="predicted"/>
<name>A0A0F6WBJ5_9CAUD</name>
<evidence type="ECO:0000259" key="1">
    <source>
        <dbReference type="Pfam" id="PF06568"/>
    </source>
</evidence>
<sequence>MFKNISRAITGFKRQRQTIRELNRLSDRELNDLGISRFDIPWIARESGKVNL</sequence>